<evidence type="ECO:0000313" key="3">
    <source>
        <dbReference type="Proteomes" id="UP000593735"/>
    </source>
</evidence>
<dbReference type="EMBL" id="CP063767">
    <property type="protein sequence ID" value="QOY61490.1"/>
    <property type="molecule type" value="Genomic_DNA"/>
</dbReference>
<dbReference type="Proteomes" id="UP000593735">
    <property type="component" value="Chromosome"/>
</dbReference>
<accession>A0A7S7MA45</accession>
<dbReference type="SUPFAM" id="SSF54106">
    <property type="entry name" value="LysM domain"/>
    <property type="match status" value="1"/>
</dbReference>
<dbReference type="Gene3D" id="3.10.350.10">
    <property type="entry name" value="LysM domain"/>
    <property type="match status" value="1"/>
</dbReference>
<dbReference type="KEGG" id="tio:INP52_04725"/>
<sequence>MLFMLAGFAVIGALCLASFFSDSIISARRADALSELPSQTVTVRTGDSLWRIAEQHGREGYATADLVAWIEDANSLSAATIVPGQQLVVPMAS</sequence>
<protein>
    <submittedName>
        <fullName evidence="2">LysM peptidoglycan-binding domain-containing protein</fullName>
    </submittedName>
</protein>
<dbReference type="RefSeq" id="WP_194372791.1">
    <property type="nucleotide sequence ID" value="NZ_CP063767.1"/>
</dbReference>
<dbReference type="CDD" id="cd00118">
    <property type="entry name" value="LysM"/>
    <property type="match status" value="1"/>
</dbReference>
<dbReference type="AlphaFoldDB" id="A0A7S7MA45"/>
<proteinExistence type="predicted"/>
<dbReference type="InterPro" id="IPR018392">
    <property type="entry name" value="LysM"/>
</dbReference>
<keyword evidence="3" id="KW-1185">Reference proteome</keyword>
<organism evidence="2 3">
    <name type="scientific">Thermophilibacter immobilis</name>
    <dbReference type="NCBI Taxonomy" id="2779519"/>
    <lineage>
        <taxon>Bacteria</taxon>
        <taxon>Bacillati</taxon>
        <taxon>Actinomycetota</taxon>
        <taxon>Coriobacteriia</taxon>
        <taxon>Coriobacteriales</taxon>
        <taxon>Atopobiaceae</taxon>
        <taxon>Thermophilibacter</taxon>
    </lineage>
</organism>
<reference evidence="2 3" key="1">
    <citation type="submission" date="2020-10" db="EMBL/GenBank/DDBJ databases">
        <title>Olsenella immobilis sp.nov., isolated from the mud in a fermentation cellar used for the production of Chinese strong-flavoured liquor.</title>
        <authorList>
            <person name="Lu L."/>
        </authorList>
    </citation>
    <scope>NUCLEOTIDE SEQUENCE [LARGE SCALE GENOMIC DNA]</scope>
    <source>
        <strain evidence="2 3">LZLJ-2</strain>
    </source>
</reference>
<dbReference type="Pfam" id="PF01476">
    <property type="entry name" value="LysM"/>
    <property type="match status" value="1"/>
</dbReference>
<name>A0A7S7MA45_9ACTN</name>
<evidence type="ECO:0000259" key="1">
    <source>
        <dbReference type="PROSITE" id="PS51782"/>
    </source>
</evidence>
<dbReference type="PROSITE" id="PS51782">
    <property type="entry name" value="LYSM"/>
    <property type="match status" value="1"/>
</dbReference>
<dbReference type="InterPro" id="IPR036779">
    <property type="entry name" value="LysM_dom_sf"/>
</dbReference>
<evidence type="ECO:0000313" key="2">
    <source>
        <dbReference type="EMBL" id="QOY61490.1"/>
    </source>
</evidence>
<gene>
    <name evidence="2" type="ORF">INP52_04725</name>
</gene>
<feature type="domain" description="LysM" evidence="1">
    <location>
        <begin position="39"/>
        <end position="89"/>
    </location>
</feature>
<dbReference type="SMART" id="SM00257">
    <property type="entry name" value="LysM"/>
    <property type="match status" value="1"/>
</dbReference>